<protein>
    <submittedName>
        <fullName evidence="1">Uncharacterized protein</fullName>
    </submittedName>
</protein>
<keyword evidence="2" id="KW-1185">Reference proteome</keyword>
<feature type="non-terminal residue" evidence="1">
    <location>
        <position position="63"/>
    </location>
</feature>
<comment type="caution">
    <text evidence="1">The sequence shown here is derived from an EMBL/GenBank/DDBJ whole genome shotgun (WGS) entry which is preliminary data.</text>
</comment>
<sequence>TRARTQIHAVLRRHPALALAAVAPRPNVNTQHDTRLSLQLRDVLHSSSASMSDPTDIASSVWA</sequence>
<dbReference type="AlphaFoldDB" id="A0AAD9CSD2"/>
<dbReference type="Proteomes" id="UP001228049">
    <property type="component" value="Unassembled WGS sequence"/>
</dbReference>
<dbReference type="EMBL" id="JASDAP010000001">
    <property type="protein sequence ID" value="KAK1906151.1"/>
    <property type="molecule type" value="Genomic_DNA"/>
</dbReference>
<name>A0AAD9CSD2_DISEL</name>
<gene>
    <name evidence="1" type="ORF">KUDE01_008553</name>
</gene>
<organism evidence="1 2">
    <name type="scientific">Dissostichus eleginoides</name>
    <name type="common">Patagonian toothfish</name>
    <name type="synonym">Dissostichus amissus</name>
    <dbReference type="NCBI Taxonomy" id="100907"/>
    <lineage>
        <taxon>Eukaryota</taxon>
        <taxon>Metazoa</taxon>
        <taxon>Chordata</taxon>
        <taxon>Craniata</taxon>
        <taxon>Vertebrata</taxon>
        <taxon>Euteleostomi</taxon>
        <taxon>Actinopterygii</taxon>
        <taxon>Neopterygii</taxon>
        <taxon>Teleostei</taxon>
        <taxon>Neoteleostei</taxon>
        <taxon>Acanthomorphata</taxon>
        <taxon>Eupercaria</taxon>
        <taxon>Perciformes</taxon>
        <taxon>Notothenioidei</taxon>
        <taxon>Nototheniidae</taxon>
        <taxon>Dissostichus</taxon>
    </lineage>
</organism>
<evidence type="ECO:0000313" key="2">
    <source>
        <dbReference type="Proteomes" id="UP001228049"/>
    </source>
</evidence>
<proteinExistence type="predicted"/>
<feature type="non-terminal residue" evidence="1">
    <location>
        <position position="1"/>
    </location>
</feature>
<accession>A0AAD9CSD2</accession>
<reference evidence="1" key="1">
    <citation type="submission" date="2023-04" db="EMBL/GenBank/DDBJ databases">
        <title>Chromosome-level genome of Chaenocephalus aceratus.</title>
        <authorList>
            <person name="Park H."/>
        </authorList>
    </citation>
    <scope>NUCLEOTIDE SEQUENCE</scope>
    <source>
        <strain evidence="1">DE</strain>
        <tissue evidence="1">Muscle</tissue>
    </source>
</reference>
<evidence type="ECO:0000313" key="1">
    <source>
        <dbReference type="EMBL" id="KAK1906151.1"/>
    </source>
</evidence>